<dbReference type="PROSITE" id="PS01124">
    <property type="entry name" value="HTH_ARAC_FAMILY_2"/>
    <property type="match status" value="1"/>
</dbReference>
<dbReference type="PANTHER" id="PTHR43280">
    <property type="entry name" value="ARAC-FAMILY TRANSCRIPTIONAL REGULATOR"/>
    <property type="match status" value="1"/>
</dbReference>
<dbReference type="EMBL" id="FM954972">
    <property type="protein sequence ID" value="CAV19607.1"/>
    <property type="molecule type" value="Genomic_DNA"/>
</dbReference>
<dbReference type="KEGG" id="vsp:VS_2448"/>
<sequence>MKIVTPLLSDKESDFNSVIINKISHYFSIANFKQDISIISNLDVRLVFFILNTPDKIQLLTMALSICENLNKRIVIICSDPLPNIVRNHKNIFFIIETNSNHLTSQFEELKAKTRHMFESHFDIDRDTNNNNQLPVKAFTSEVVNFVMDNINKEIRETEIAEKCHCSTTYFSKKFHLHFGVSFRDFVCDKRILLAKKLIEADTESKIAVIAYQCGYKDVSYFSRIFKKRTGVTPASYRRACTDNGKQRT</sequence>
<dbReference type="SMART" id="SM00342">
    <property type="entry name" value="HTH_ARAC"/>
    <property type="match status" value="1"/>
</dbReference>
<evidence type="ECO:0000256" key="3">
    <source>
        <dbReference type="ARBA" id="ARBA00023163"/>
    </source>
</evidence>
<evidence type="ECO:0000313" key="5">
    <source>
        <dbReference type="EMBL" id="CAV19607.1"/>
    </source>
</evidence>
<evidence type="ECO:0000256" key="2">
    <source>
        <dbReference type="ARBA" id="ARBA00023125"/>
    </source>
</evidence>
<dbReference type="SUPFAM" id="SSF46689">
    <property type="entry name" value="Homeodomain-like"/>
    <property type="match status" value="2"/>
</dbReference>
<reference evidence="5 6" key="1">
    <citation type="submission" date="2009-02" db="EMBL/GenBank/DDBJ databases">
        <title>Vibrio splendidus str. LGP32 complete genome.</title>
        <authorList>
            <person name="Mazel D."/>
            <person name="Le Roux F."/>
        </authorList>
    </citation>
    <scope>NUCLEOTIDE SEQUENCE [LARGE SCALE GENOMIC DNA]</scope>
    <source>
        <strain evidence="5 6">LGP32</strain>
    </source>
</reference>
<proteinExistence type="predicted"/>
<evidence type="ECO:0000256" key="1">
    <source>
        <dbReference type="ARBA" id="ARBA00023015"/>
    </source>
</evidence>
<dbReference type="Gene3D" id="1.10.10.60">
    <property type="entry name" value="Homeodomain-like"/>
    <property type="match status" value="2"/>
</dbReference>
<dbReference type="PROSITE" id="PS00041">
    <property type="entry name" value="HTH_ARAC_FAMILY_1"/>
    <property type="match status" value="1"/>
</dbReference>
<dbReference type="InterPro" id="IPR009057">
    <property type="entry name" value="Homeodomain-like_sf"/>
</dbReference>
<evidence type="ECO:0000313" key="6">
    <source>
        <dbReference type="Proteomes" id="UP000009100"/>
    </source>
</evidence>
<dbReference type="PATRIC" id="fig|575788.5.peg.3711"/>
<dbReference type="STRING" id="575788.VS_2448"/>
<dbReference type="Pfam" id="PF12833">
    <property type="entry name" value="HTH_18"/>
    <property type="match status" value="1"/>
</dbReference>
<keyword evidence="3" id="KW-0804">Transcription</keyword>
<feature type="domain" description="HTH araC/xylS-type" evidence="4">
    <location>
        <begin position="141"/>
        <end position="240"/>
    </location>
</feature>
<dbReference type="HOGENOM" id="CLU_1133223_0_0_6"/>
<dbReference type="InterPro" id="IPR018062">
    <property type="entry name" value="HTH_AraC-typ_CS"/>
</dbReference>
<dbReference type="InterPro" id="IPR020449">
    <property type="entry name" value="Tscrpt_reg_AraC-type_HTH"/>
</dbReference>
<dbReference type="AlphaFoldDB" id="B7VJE3"/>
<dbReference type="PANTHER" id="PTHR43280:SF2">
    <property type="entry name" value="HTH-TYPE TRANSCRIPTIONAL REGULATOR EXSA"/>
    <property type="match status" value="1"/>
</dbReference>
<dbReference type="Proteomes" id="UP000009100">
    <property type="component" value="Chromosome 1"/>
</dbReference>
<keyword evidence="2" id="KW-0238">DNA-binding</keyword>
<keyword evidence="1" id="KW-0805">Transcription regulation</keyword>
<dbReference type="InterPro" id="IPR018060">
    <property type="entry name" value="HTH_AraC"/>
</dbReference>
<dbReference type="PRINTS" id="PR00032">
    <property type="entry name" value="HTHARAC"/>
</dbReference>
<dbReference type="GO" id="GO:0003700">
    <property type="term" value="F:DNA-binding transcription factor activity"/>
    <property type="evidence" value="ECO:0007669"/>
    <property type="project" value="InterPro"/>
</dbReference>
<dbReference type="eggNOG" id="COG2207">
    <property type="taxonomic scope" value="Bacteria"/>
</dbReference>
<name>B7VJE3_VIBA3</name>
<organism evidence="5 6">
    <name type="scientific">Vibrio atlanticus (strain LGP32)</name>
    <name type="common">Vibrio splendidus (strain Mel32)</name>
    <dbReference type="NCBI Taxonomy" id="575788"/>
    <lineage>
        <taxon>Bacteria</taxon>
        <taxon>Pseudomonadati</taxon>
        <taxon>Pseudomonadota</taxon>
        <taxon>Gammaproteobacteria</taxon>
        <taxon>Vibrionales</taxon>
        <taxon>Vibrionaceae</taxon>
        <taxon>Vibrio</taxon>
    </lineage>
</organism>
<gene>
    <name evidence="5" type="ordered locus">VS_2448</name>
</gene>
<protein>
    <recommendedName>
        <fullName evidence="4">HTH araC/xylS-type domain-containing protein</fullName>
    </recommendedName>
</protein>
<dbReference type="GO" id="GO:0043565">
    <property type="term" value="F:sequence-specific DNA binding"/>
    <property type="evidence" value="ECO:0007669"/>
    <property type="project" value="InterPro"/>
</dbReference>
<accession>B7VJE3</accession>
<evidence type="ECO:0000259" key="4">
    <source>
        <dbReference type="PROSITE" id="PS01124"/>
    </source>
</evidence>